<proteinExistence type="predicted"/>
<dbReference type="InterPro" id="IPR001878">
    <property type="entry name" value="Znf_CCHC"/>
</dbReference>
<dbReference type="SMART" id="SM00343">
    <property type="entry name" value="ZnF_C2HC"/>
    <property type="match status" value="1"/>
</dbReference>
<keyword evidence="1" id="KW-0863">Zinc-finger</keyword>
<dbReference type="SUPFAM" id="SSF57756">
    <property type="entry name" value="Retrovirus zinc finger-like domains"/>
    <property type="match status" value="1"/>
</dbReference>
<keyword evidence="1" id="KW-0862">Zinc</keyword>
<accession>A0AAE1VKA0</accession>
<feature type="domain" description="CCHC-type" evidence="3">
    <location>
        <begin position="62"/>
        <end position="77"/>
    </location>
</feature>
<evidence type="ECO:0000259" key="3">
    <source>
        <dbReference type="PROSITE" id="PS50158"/>
    </source>
</evidence>
<dbReference type="PANTHER" id="PTHR47592">
    <property type="entry name" value="PBF68 PROTEIN"/>
    <property type="match status" value="1"/>
</dbReference>
<evidence type="ECO:0000256" key="2">
    <source>
        <dbReference type="SAM" id="MobiDB-lite"/>
    </source>
</evidence>
<dbReference type="Pfam" id="PF00098">
    <property type="entry name" value="zf-CCHC"/>
    <property type="match status" value="1"/>
</dbReference>
<dbReference type="GO" id="GO:0003676">
    <property type="term" value="F:nucleic acid binding"/>
    <property type="evidence" value="ECO:0007669"/>
    <property type="project" value="InterPro"/>
</dbReference>
<organism evidence="4 5">
    <name type="scientific">Anisodus tanguticus</name>
    <dbReference type="NCBI Taxonomy" id="243964"/>
    <lineage>
        <taxon>Eukaryota</taxon>
        <taxon>Viridiplantae</taxon>
        <taxon>Streptophyta</taxon>
        <taxon>Embryophyta</taxon>
        <taxon>Tracheophyta</taxon>
        <taxon>Spermatophyta</taxon>
        <taxon>Magnoliopsida</taxon>
        <taxon>eudicotyledons</taxon>
        <taxon>Gunneridae</taxon>
        <taxon>Pentapetalae</taxon>
        <taxon>asterids</taxon>
        <taxon>lamiids</taxon>
        <taxon>Solanales</taxon>
        <taxon>Solanaceae</taxon>
        <taxon>Solanoideae</taxon>
        <taxon>Hyoscyameae</taxon>
        <taxon>Anisodus</taxon>
    </lineage>
</organism>
<reference evidence="4" key="1">
    <citation type="submission" date="2023-12" db="EMBL/GenBank/DDBJ databases">
        <title>Genome assembly of Anisodus tanguticus.</title>
        <authorList>
            <person name="Wang Y.-J."/>
        </authorList>
    </citation>
    <scope>NUCLEOTIDE SEQUENCE</scope>
    <source>
        <strain evidence="4">KB-2021</strain>
        <tissue evidence="4">Leaf</tissue>
    </source>
</reference>
<keyword evidence="1" id="KW-0479">Metal-binding</keyword>
<dbReference type="Gene3D" id="4.10.60.10">
    <property type="entry name" value="Zinc finger, CCHC-type"/>
    <property type="match status" value="1"/>
</dbReference>
<dbReference type="EMBL" id="JAVYJV010000004">
    <property type="protein sequence ID" value="KAK4372232.1"/>
    <property type="molecule type" value="Genomic_DNA"/>
</dbReference>
<dbReference type="PROSITE" id="PS50158">
    <property type="entry name" value="ZF_CCHC"/>
    <property type="match status" value="1"/>
</dbReference>
<feature type="region of interest" description="Disordered" evidence="2">
    <location>
        <begin position="32"/>
        <end position="53"/>
    </location>
</feature>
<dbReference type="GO" id="GO:0008270">
    <property type="term" value="F:zinc ion binding"/>
    <property type="evidence" value="ECO:0007669"/>
    <property type="project" value="UniProtKB-KW"/>
</dbReference>
<evidence type="ECO:0000256" key="1">
    <source>
        <dbReference type="PROSITE-ProRule" id="PRU00047"/>
    </source>
</evidence>
<keyword evidence="5" id="KW-1185">Reference proteome</keyword>
<dbReference type="Pfam" id="PF22936">
    <property type="entry name" value="Pol_BBD"/>
    <property type="match status" value="1"/>
</dbReference>
<gene>
    <name evidence="4" type="ORF">RND71_007616</name>
</gene>
<dbReference type="InterPro" id="IPR054722">
    <property type="entry name" value="PolX-like_BBD"/>
</dbReference>
<comment type="caution">
    <text evidence="4">The sequence shown here is derived from an EMBL/GenBank/DDBJ whole genome shotgun (WGS) entry which is preliminary data.</text>
</comment>
<dbReference type="Proteomes" id="UP001291623">
    <property type="component" value="Unassembled WGS sequence"/>
</dbReference>
<name>A0AAE1VKA0_9SOLA</name>
<evidence type="ECO:0000313" key="4">
    <source>
        <dbReference type="EMBL" id="KAK4372232.1"/>
    </source>
</evidence>
<evidence type="ECO:0000313" key="5">
    <source>
        <dbReference type="Proteomes" id="UP001291623"/>
    </source>
</evidence>
<protein>
    <recommendedName>
        <fullName evidence="3">CCHC-type domain-containing protein</fullName>
    </recommendedName>
</protein>
<dbReference type="InterPro" id="IPR036875">
    <property type="entry name" value="Znf_CCHC_sf"/>
</dbReference>
<dbReference type="AlphaFoldDB" id="A0AAE1VKA0"/>
<sequence>MTFEELIIKLQIQEDNKKALPRGKQLAEAKANLAEAKGNPSKKRKFQKDGKTQAAEKFKGNCHHCGKPGHMIKDCRKLKTEQQVKAKAKGKAHDIIEEFSAVVLEANLVENPMQWWMDTGATRHICSNRDAFSTYTPILR</sequence>